<evidence type="ECO:0000313" key="4">
    <source>
        <dbReference type="Proteomes" id="UP000229749"/>
    </source>
</evidence>
<evidence type="ECO:0000256" key="1">
    <source>
        <dbReference type="SAM" id="MobiDB-lite"/>
    </source>
</evidence>
<feature type="transmembrane region" description="Helical" evidence="2">
    <location>
        <begin position="69"/>
        <end position="89"/>
    </location>
</feature>
<evidence type="ECO:0000313" key="3">
    <source>
        <dbReference type="EMBL" id="PJA46376.1"/>
    </source>
</evidence>
<proteinExistence type="predicted"/>
<organism evidence="3 4">
    <name type="scientific">Candidatus Uhrbacteria bacterium CG_4_9_14_3_um_filter_36_7</name>
    <dbReference type="NCBI Taxonomy" id="1975033"/>
    <lineage>
        <taxon>Bacteria</taxon>
        <taxon>Candidatus Uhriibacteriota</taxon>
    </lineage>
</organism>
<feature type="compositionally biased region" description="Basic residues" evidence="1">
    <location>
        <begin position="31"/>
        <end position="44"/>
    </location>
</feature>
<dbReference type="AlphaFoldDB" id="A0A2M7XF66"/>
<feature type="region of interest" description="Disordered" evidence="1">
    <location>
        <begin position="25"/>
        <end position="44"/>
    </location>
</feature>
<keyword evidence="2" id="KW-1133">Transmembrane helix</keyword>
<comment type="caution">
    <text evidence="3">The sequence shown here is derived from an EMBL/GenBank/DDBJ whole genome shotgun (WGS) entry which is preliminary data.</text>
</comment>
<evidence type="ECO:0000256" key="2">
    <source>
        <dbReference type="SAM" id="Phobius"/>
    </source>
</evidence>
<gene>
    <name evidence="3" type="ORF">CO172_03735</name>
</gene>
<dbReference type="Proteomes" id="UP000229749">
    <property type="component" value="Unassembled WGS sequence"/>
</dbReference>
<accession>A0A2M7XF66</accession>
<keyword evidence="2" id="KW-0812">Transmembrane</keyword>
<protein>
    <submittedName>
        <fullName evidence="3">Uncharacterized protein</fullName>
    </submittedName>
</protein>
<sequence>MPKQKKIELQAKEPKRLVKKTLASKSNVLKTSKKRSSKKKEVHSHKVHTPSLIYVECPNCERVPTGSSLVLISLLLTVIGLLSIVMLIATEVVQKQRDVISFYEQTNEHSMVFHK</sequence>
<name>A0A2M7XF66_9BACT</name>
<keyword evidence="2" id="KW-0472">Membrane</keyword>
<reference evidence="4" key="1">
    <citation type="submission" date="2017-09" db="EMBL/GenBank/DDBJ databases">
        <title>Depth-based differentiation of microbial function through sediment-hosted aquifers and enrichment of novel symbionts in the deep terrestrial subsurface.</title>
        <authorList>
            <person name="Probst A.J."/>
            <person name="Ladd B."/>
            <person name="Jarett J.K."/>
            <person name="Geller-Mcgrath D.E."/>
            <person name="Sieber C.M.K."/>
            <person name="Emerson J.B."/>
            <person name="Anantharaman K."/>
            <person name="Thomas B.C."/>
            <person name="Malmstrom R."/>
            <person name="Stieglmeier M."/>
            <person name="Klingl A."/>
            <person name="Woyke T."/>
            <person name="Ryan C.M."/>
            <person name="Banfield J.F."/>
        </authorList>
    </citation>
    <scope>NUCLEOTIDE SEQUENCE [LARGE SCALE GENOMIC DNA]</scope>
</reference>
<dbReference type="EMBL" id="PFWS01000060">
    <property type="protein sequence ID" value="PJA46376.1"/>
    <property type="molecule type" value="Genomic_DNA"/>
</dbReference>